<feature type="chain" id="PRO_5020312385" evidence="1">
    <location>
        <begin position="21"/>
        <end position="286"/>
    </location>
</feature>
<dbReference type="SUPFAM" id="SSF159501">
    <property type="entry name" value="EreA/ChaN-like"/>
    <property type="match status" value="1"/>
</dbReference>
<evidence type="ECO:0000256" key="1">
    <source>
        <dbReference type="SAM" id="SignalP"/>
    </source>
</evidence>
<dbReference type="Gene3D" id="3.40.50.11550">
    <property type="match status" value="2"/>
</dbReference>
<dbReference type="CDD" id="cd14727">
    <property type="entry name" value="ChanN-like"/>
    <property type="match status" value="1"/>
</dbReference>
<name>A0A4Q0PII6_9FLAO</name>
<proteinExistence type="predicted"/>
<gene>
    <name evidence="3" type="ORF">DSM02_547</name>
</gene>
<evidence type="ECO:0000259" key="2">
    <source>
        <dbReference type="Pfam" id="PF04187"/>
    </source>
</evidence>
<sequence length="286" mass="33048">MFKHLLLIITSVFLPVSIIAQDKPAYTLFDASGNSVTYQTMLDSLQHKKDVILFGEIHDNPIAHWLELEVTKDLLETQKLTLGAEMIEADNQAQINAYLNDNIDLQQLDSTARLWINHKTDYQPLVDFAKTEKLKFIATNVPRRYASMVYKQGFEALDSLPSEEKQWIAPLPIPFDSQLPRYREILKMMGDHGSPNLVMAQALKDATMAYFILKNRKPDHVFIHYNGSYHSDFHEGILWYLQQAEPNLNYTTISSVSQKRLENLEEEYLNQADFIIVIDEDMTTTY</sequence>
<protein>
    <submittedName>
        <fullName evidence="3">Putative iron-regulated protein</fullName>
    </submittedName>
</protein>
<dbReference type="InterPro" id="IPR007314">
    <property type="entry name" value="Cofac_haem-bd_dom"/>
</dbReference>
<organism evidence="3 4">
    <name type="scientific">Leeuwenhoekiella polynyae</name>
    <dbReference type="NCBI Taxonomy" id="1550906"/>
    <lineage>
        <taxon>Bacteria</taxon>
        <taxon>Pseudomonadati</taxon>
        <taxon>Bacteroidota</taxon>
        <taxon>Flavobacteriia</taxon>
        <taxon>Flavobacteriales</taxon>
        <taxon>Flavobacteriaceae</taxon>
        <taxon>Leeuwenhoekiella</taxon>
    </lineage>
</organism>
<feature type="signal peptide" evidence="1">
    <location>
        <begin position="1"/>
        <end position="20"/>
    </location>
</feature>
<dbReference type="AlphaFoldDB" id="A0A4Q0PII6"/>
<dbReference type="EMBL" id="QOVK01000001">
    <property type="protein sequence ID" value="RXG26550.1"/>
    <property type="molecule type" value="Genomic_DNA"/>
</dbReference>
<keyword evidence="1" id="KW-0732">Signal</keyword>
<reference evidence="3 4" key="1">
    <citation type="submission" date="2018-07" db="EMBL/GenBank/DDBJ databases">
        <title>Leeuwenhoekiella genomics.</title>
        <authorList>
            <person name="Tahon G."/>
            <person name="Willems A."/>
        </authorList>
    </citation>
    <scope>NUCLEOTIDE SEQUENCE [LARGE SCALE GENOMIC DNA]</scope>
    <source>
        <strain evidence="3 4">LMG 29608</strain>
    </source>
</reference>
<accession>A0A4Q0PII6</accession>
<keyword evidence="4" id="KW-1185">Reference proteome</keyword>
<dbReference type="Pfam" id="PF04187">
    <property type="entry name" value="Cofac_haem_bdg"/>
    <property type="match status" value="1"/>
</dbReference>
<dbReference type="OrthoDB" id="1680202at2"/>
<dbReference type="Proteomes" id="UP000289859">
    <property type="component" value="Unassembled WGS sequence"/>
</dbReference>
<dbReference type="RefSeq" id="WP_128764191.1">
    <property type="nucleotide sequence ID" value="NZ_JBHUOO010000005.1"/>
</dbReference>
<feature type="domain" description="Haem-binding uptake Tiki superfamily ChaN" evidence="2">
    <location>
        <begin position="48"/>
        <end position="241"/>
    </location>
</feature>
<evidence type="ECO:0000313" key="3">
    <source>
        <dbReference type="EMBL" id="RXG26550.1"/>
    </source>
</evidence>
<evidence type="ECO:0000313" key="4">
    <source>
        <dbReference type="Proteomes" id="UP000289859"/>
    </source>
</evidence>
<comment type="caution">
    <text evidence="3">The sequence shown here is derived from an EMBL/GenBank/DDBJ whole genome shotgun (WGS) entry which is preliminary data.</text>
</comment>